<name>A0A2K9AAB1_9GAMM</name>
<sequence length="212" mass="23772">MMISLLTPPIELLVNQAIKLDPDAHSRLESLEGKIIKIILTDINSDFYIVIEDGLILVKAELDKNPNAELKGSAANFFNLAMSEKGSDSIFKGEVHFAGEIGTAQSFQNFFKQLDIDWEEHLSQYTGDILAHQMISSGKKVGDWLQKTVNTAKQNFSEYIRFEAKLSPASIELENFYDAIADLKSDAERFKQRVARLSQKVEQKASAKSNTN</sequence>
<dbReference type="PANTHER" id="PTHR38693">
    <property type="entry name" value="UBIQUINONE BIOSYNTHESIS PROTEIN UBIJ"/>
    <property type="match status" value="1"/>
</dbReference>
<dbReference type="UniPathway" id="UPA00232"/>
<dbReference type="AlphaFoldDB" id="A0A2K9AAB1"/>
<keyword evidence="1" id="KW-0831">Ubiquinone biosynthesis</keyword>
<dbReference type="KEGG" id="kpd:CW740_10555"/>
<dbReference type="SUPFAM" id="SSF55718">
    <property type="entry name" value="SCP-like"/>
    <property type="match status" value="1"/>
</dbReference>
<keyword evidence="1" id="KW-0963">Cytoplasm</keyword>
<dbReference type="OrthoDB" id="9796077at2"/>
<dbReference type="HAMAP" id="MF_02215">
    <property type="entry name" value="UbiJ"/>
    <property type="match status" value="1"/>
</dbReference>
<dbReference type="InterPro" id="IPR038989">
    <property type="entry name" value="UbiJ"/>
</dbReference>
<comment type="similarity">
    <text evidence="1">Belongs to the UbiJ family.</text>
</comment>
<dbReference type="GO" id="GO:0006744">
    <property type="term" value="P:ubiquinone biosynthetic process"/>
    <property type="evidence" value="ECO:0007669"/>
    <property type="project" value="UniProtKB-UniRule"/>
</dbReference>
<dbReference type="EMBL" id="CP025120">
    <property type="protein sequence ID" value="AUD79660.1"/>
    <property type="molecule type" value="Genomic_DNA"/>
</dbReference>
<dbReference type="InterPro" id="IPR036527">
    <property type="entry name" value="SCP2_sterol-bd_dom_sf"/>
</dbReference>
<dbReference type="RefSeq" id="WP_106647459.1">
    <property type="nucleotide sequence ID" value="NZ_BMGO01000001.1"/>
</dbReference>
<comment type="pathway">
    <text evidence="1">Cofactor biosynthesis; ubiquinone biosynthesis.</text>
</comment>
<comment type="function">
    <text evidence="1">Required for ubiquinone (coenzyme Q) biosynthesis. Binds hydrophobic ubiquinone biosynthetic intermediates via its SCP2 domain and is essential for the stability of the Ubi complex. May constitute a docking platform where Ubi enzymes assemble and access their SCP2-bound polyprenyl substrates.</text>
</comment>
<evidence type="ECO:0000256" key="1">
    <source>
        <dbReference type="HAMAP-Rule" id="MF_02215"/>
    </source>
</evidence>
<dbReference type="Gene3D" id="3.30.1050.10">
    <property type="entry name" value="SCP2 sterol-binding domain"/>
    <property type="match status" value="1"/>
</dbReference>
<keyword evidence="3" id="KW-1185">Reference proteome</keyword>
<proteinExistence type="inferred from homology"/>
<accession>A0A2K9AAB1</accession>
<comment type="subcellular location">
    <subcellularLocation>
        <location evidence="1">Cytoplasm</location>
    </subcellularLocation>
</comment>
<organism evidence="2 3">
    <name type="scientific">Kangiella profundi</name>
    <dbReference type="NCBI Taxonomy" id="1561924"/>
    <lineage>
        <taxon>Bacteria</taxon>
        <taxon>Pseudomonadati</taxon>
        <taxon>Pseudomonadota</taxon>
        <taxon>Gammaproteobacteria</taxon>
        <taxon>Kangiellales</taxon>
        <taxon>Kangiellaceae</taxon>
        <taxon>Kangiella</taxon>
    </lineage>
</organism>
<dbReference type="GO" id="GO:0005737">
    <property type="term" value="C:cytoplasm"/>
    <property type="evidence" value="ECO:0007669"/>
    <property type="project" value="UniProtKB-SubCell"/>
</dbReference>
<dbReference type="Pfam" id="PF02036">
    <property type="entry name" value="SCP2"/>
    <property type="match status" value="1"/>
</dbReference>
<dbReference type="InterPro" id="IPR003033">
    <property type="entry name" value="SCP2_sterol-bd_dom"/>
</dbReference>
<protein>
    <recommendedName>
        <fullName evidence="1">Ubiquinone biosynthesis accessory factor UbiJ</fullName>
    </recommendedName>
</protein>
<dbReference type="PANTHER" id="PTHR38693:SF1">
    <property type="entry name" value="UBIQUINONE BIOSYNTHESIS ACCESSORY FACTOR UBIJ"/>
    <property type="match status" value="1"/>
</dbReference>
<dbReference type="Proteomes" id="UP000232693">
    <property type="component" value="Chromosome"/>
</dbReference>
<evidence type="ECO:0000313" key="3">
    <source>
        <dbReference type="Proteomes" id="UP000232693"/>
    </source>
</evidence>
<evidence type="ECO:0000313" key="2">
    <source>
        <dbReference type="EMBL" id="AUD79660.1"/>
    </source>
</evidence>
<reference evidence="2 3" key="1">
    <citation type="submission" date="2017-12" db="EMBL/GenBank/DDBJ databases">
        <title>Kangiella profundi FT102 completed genome.</title>
        <authorList>
            <person name="Xu J."/>
            <person name="Wang J."/>
            <person name="Lu Y."/>
        </authorList>
    </citation>
    <scope>NUCLEOTIDE SEQUENCE [LARGE SCALE GENOMIC DNA]</scope>
    <source>
        <strain evidence="2 3">FT102</strain>
    </source>
</reference>
<gene>
    <name evidence="1" type="primary">ubiJ</name>
    <name evidence="2" type="ORF">CW740_10555</name>
</gene>